<accession>A0A3Q0J4V0</accession>
<keyword evidence="2" id="KW-1185">Reference proteome</keyword>
<gene>
    <name evidence="3" type="primary">LOC113469799</name>
</gene>
<evidence type="ECO:0000256" key="1">
    <source>
        <dbReference type="SAM" id="MobiDB-lite"/>
    </source>
</evidence>
<dbReference type="AlphaFoldDB" id="A0A3Q0J4V0"/>
<dbReference type="Proteomes" id="UP000079169">
    <property type="component" value="Unplaced"/>
</dbReference>
<evidence type="ECO:0000313" key="2">
    <source>
        <dbReference type="Proteomes" id="UP000079169"/>
    </source>
</evidence>
<organism evidence="2 3">
    <name type="scientific">Diaphorina citri</name>
    <name type="common">Asian citrus psyllid</name>
    <dbReference type="NCBI Taxonomy" id="121845"/>
    <lineage>
        <taxon>Eukaryota</taxon>
        <taxon>Metazoa</taxon>
        <taxon>Ecdysozoa</taxon>
        <taxon>Arthropoda</taxon>
        <taxon>Hexapoda</taxon>
        <taxon>Insecta</taxon>
        <taxon>Pterygota</taxon>
        <taxon>Neoptera</taxon>
        <taxon>Paraneoptera</taxon>
        <taxon>Hemiptera</taxon>
        <taxon>Sternorrhyncha</taxon>
        <taxon>Psylloidea</taxon>
        <taxon>Psyllidae</taxon>
        <taxon>Diaphorininae</taxon>
        <taxon>Diaphorina</taxon>
    </lineage>
</organism>
<feature type="compositionally biased region" description="Acidic residues" evidence="1">
    <location>
        <begin position="112"/>
        <end position="138"/>
    </location>
</feature>
<feature type="compositionally biased region" description="Acidic residues" evidence="1">
    <location>
        <begin position="91"/>
        <end position="100"/>
    </location>
</feature>
<reference evidence="3" key="1">
    <citation type="submission" date="2025-08" db="UniProtKB">
        <authorList>
            <consortium name="RefSeq"/>
        </authorList>
    </citation>
    <scope>IDENTIFICATION</scope>
</reference>
<dbReference type="KEGG" id="dci:113469799"/>
<dbReference type="GeneID" id="113469799"/>
<feature type="region of interest" description="Disordered" evidence="1">
    <location>
        <begin position="72"/>
        <end position="100"/>
    </location>
</feature>
<evidence type="ECO:0000313" key="3">
    <source>
        <dbReference type="RefSeq" id="XP_026683524.1"/>
    </source>
</evidence>
<dbReference type="PaxDb" id="121845-A0A3Q0J4V0"/>
<dbReference type="RefSeq" id="XP_026683524.1">
    <property type="nucleotide sequence ID" value="XM_026827723.1"/>
</dbReference>
<proteinExistence type="predicted"/>
<name>A0A3Q0J4V0_DIACI</name>
<sequence>MTFSKEPLLLISKKAHLCLLVLEHYGGRYGEFDTLIKTYYEHNKFHCVDTDTFSRDMIQWLLIENENKIHQENQKRGRKRKSEVVQKEPSNDSEDEHEDICDDDNFYYFCDDDDDDNDDPEQSSSENDESNESEDCESNENQVTSPLLYLTPSYVNHRERKLVLLRKLQRPEELVSARVEGIEFDHKNDQPYRLKNKILNLLEGKLSLNCDKDKDMKFEFIKLSIAHQWCAQLQQIRQFVSRSVDMKRLIDIMQTMLLWQTQSDANSKLVDYKYTPMRQHIIELCDARLEWLISSQEDKLKQL</sequence>
<protein>
    <submittedName>
        <fullName evidence="3">Uncharacterized protein LOC113469799</fullName>
    </submittedName>
</protein>
<feature type="region of interest" description="Disordered" evidence="1">
    <location>
        <begin position="112"/>
        <end position="142"/>
    </location>
</feature>